<feature type="region of interest" description="Disordered" evidence="8">
    <location>
        <begin position="695"/>
        <end position="717"/>
    </location>
</feature>
<feature type="transmembrane region" description="Helical" evidence="9">
    <location>
        <begin position="35"/>
        <end position="54"/>
    </location>
</feature>
<feature type="transmembrane region" description="Helical" evidence="9">
    <location>
        <begin position="12"/>
        <end position="29"/>
    </location>
</feature>
<feature type="transmembrane region" description="Helical" evidence="9">
    <location>
        <begin position="663"/>
        <end position="684"/>
    </location>
</feature>
<evidence type="ECO:0000256" key="8">
    <source>
        <dbReference type="SAM" id="MobiDB-lite"/>
    </source>
</evidence>
<feature type="transmembrane region" description="Helical" evidence="9">
    <location>
        <begin position="596"/>
        <end position="616"/>
    </location>
</feature>
<feature type="transmembrane region" description="Helical" evidence="9">
    <location>
        <begin position="533"/>
        <end position="552"/>
    </location>
</feature>
<keyword evidence="6 9" id="KW-1133">Transmembrane helix</keyword>
<name>A0ABT5M5F8_9GAMM</name>
<comment type="similarity">
    <text evidence="2">Belongs to the peptide transporter carbon starvation (CstA) (TC 2.A.114) family.</text>
</comment>
<keyword evidence="3" id="KW-0813">Transport</keyword>
<dbReference type="RefSeq" id="WP_273580471.1">
    <property type="nucleotide sequence ID" value="NZ_JAQRFO010000036.1"/>
</dbReference>
<keyword evidence="12" id="KW-1185">Reference proteome</keyword>
<feature type="transmembrane region" description="Helical" evidence="9">
    <location>
        <begin position="191"/>
        <end position="211"/>
    </location>
</feature>
<dbReference type="PANTHER" id="PTHR30252:SF3">
    <property type="entry name" value="PYRUVATE_PROTON SYMPORTER BTST"/>
    <property type="match status" value="1"/>
</dbReference>
<gene>
    <name evidence="11" type="ORF">PSI22_15140</name>
</gene>
<feature type="transmembrane region" description="Helical" evidence="9">
    <location>
        <begin position="223"/>
        <end position="243"/>
    </location>
</feature>
<keyword evidence="7 9" id="KW-0472">Membrane</keyword>
<feature type="transmembrane region" description="Helical" evidence="9">
    <location>
        <begin position="286"/>
        <end position="307"/>
    </location>
</feature>
<dbReference type="EMBL" id="JAQRFO010000036">
    <property type="protein sequence ID" value="MDC9622936.1"/>
    <property type="molecule type" value="Genomic_DNA"/>
</dbReference>
<evidence type="ECO:0000256" key="1">
    <source>
        <dbReference type="ARBA" id="ARBA00004651"/>
    </source>
</evidence>
<feature type="transmembrane region" description="Helical" evidence="9">
    <location>
        <begin position="488"/>
        <end position="505"/>
    </location>
</feature>
<evidence type="ECO:0000256" key="6">
    <source>
        <dbReference type="ARBA" id="ARBA00022989"/>
    </source>
</evidence>
<comment type="subcellular location">
    <subcellularLocation>
        <location evidence="1">Cell membrane</location>
        <topology evidence="1">Multi-pass membrane protein</topology>
    </subcellularLocation>
</comment>
<evidence type="ECO:0000256" key="5">
    <source>
        <dbReference type="ARBA" id="ARBA00022692"/>
    </source>
</evidence>
<comment type="caution">
    <text evidence="11">The sequence shown here is derived from an EMBL/GenBank/DDBJ whole genome shotgun (WGS) entry which is preliminary data.</text>
</comment>
<evidence type="ECO:0000256" key="3">
    <source>
        <dbReference type="ARBA" id="ARBA00022448"/>
    </source>
</evidence>
<evidence type="ECO:0000256" key="4">
    <source>
        <dbReference type="ARBA" id="ARBA00022475"/>
    </source>
</evidence>
<evidence type="ECO:0000256" key="7">
    <source>
        <dbReference type="ARBA" id="ARBA00023136"/>
    </source>
</evidence>
<feature type="transmembrane region" description="Helical" evidence="9">
    <location>
        <begin position="95"/>
        <end position="115"/>
    </location>
</feature>
<sequence>MNNNKFLKHIPWMILGIIGAFCLGVVALRRGEHVSALWIIVASVAVYLVAYRYYSLYIATKVMKLDATRATPAVVNNDGLNYVPTNKNVLFGHHFAAIAGAGPLVGPVLAAQVGYLPGTLWLLAGVVLAGAVQDFMVLFISSRRNGASLGEIIKEEMGQVPGTIALFGCFLIMIIILAVLALIVVKALAESPWGVFTVCSTVPIALFMGLYMRYIRPGRVGEVSVIGVVMLVAVIWFGGVVAADPYWGPALTFKDTTITYTLIGYAFVSALLPVWLILAPRDYLATFLKIGVIVGLAIGIVILNPDLKMPAVTQFVDGTGPVWKGTLFPFLFITIACGAVSGFHALIASGTTPKLLANEKDARFIGYGAMLMESFVAIMALVAASIIEPGLYFAMNTPPAALGITMPDLHNLGTAEAPMIMASLQDVTAHAAATVSSWGFVISPEQILQTAKDIGEPSVLNRAGGAPTLAVGIAYVFHQIIPAANMGFWYHFGILFEALFILTALDAGTRSGRFMLQDLLGNFVPFLKKTDSLVAGIIGTAGCVGLWGYLLYQGVVDPLGGVKSLWPLFGISNQMLAAAALVLGTVVLIKMKRAKYIWVTVIPAIWLLICTTWALGLKLFSDDPRLEGFFFLAKEYKQRIAEGGAELTAQQISNMNHIVVNNYTNAGLSILFLVVVYSIIIYGIKTAIKASKNPERTDNETPYVPVPEGGVKVSSTH</sequence>
<feature type="transmembrane region" description="Helical" evidence="9">
    <location>
        <begin position="162"/>
        <end position="185"/>
    </location>
</feature>
<accession>A0ABT5M5F8</accession>
<evidence type="ECO:0000313" key="12">
    <source>
        <dbReference type="Proteomes" id="UP001214757"/>
    </source>
</evidence>
<dbReference type="InterPro" id="IPR003706">
    <property type="entry name" value="CstA_N"/>
</dbReference>
<dbReference type="Pfam" id="PF02554">
    <property type="entry name" value="CstA"/>
    <property type="match status" value="1"/>
</dbReference>
<feature type="transmembrane region" description="Helical" evidence="9">
    <location>
        <begin position="364"/>
        <end position="387"/>
    </location>
</feature>
<reference evidence="11 12" key="1">
    <citation type="submission" date="2023-02" db="EMBL/GenBank/DDBJ databases">
        <title>Entomopathogenic bacteria.</title>
        <authorList>
            <person name="Machado R.A."/>
        </authorList>
    </citation>
    <scope>NUCLEOTIDE SEQUENCE [LARGE SCALE GENOMIC DNA]</scope>
    <source>
        <strain evidence="11 12">XENO-7</strain>
    </source>
</reference>
<evidence type="ECO:0000256" key="9">
    <source>
        <dbReference type="SAM" id="Phobius"/>
    </source>
</evidence>
<feature type="transmembrane region" description="Helical" evidence="9">
    <location>
        <begin position="564"/>
        <end position="589"/>
    </location>
</feature>
<evidence type="ECO:0000313" key="11">
    <source>
        <dbReference type="EMBL" id="MDC9622936.1"/>
    </source>
</evidence>
<keyword evidence="5 9" id="KW-0812">Transmembrane</keyword>
<keyword evidence="4" id="KW-1003">Cell membrane</keyword>
<feature type="transmembrane region" description="Helical" evidence="9">
    <location>
        <begin position="327"/>
        <end position="352"/>
    </location>
</feature>
<dbReference type="Proteomes" id="UP001214757">
    <property type="component" value="Unassembled WGS sequence"/>
</dbReference>
<feature type="transmembrane region" description="Helical" evidence="9">
    <location>
        <begin position="258"/>
        <end position="279"/>
    </location>
</feature>
<dbReference type="PANTHER" id="PTHR30252">
    <property type="entry name" value="INNER MEMBRANE PEPTIDE TRANSPORTER"/>
    <property type="match status" value="1"/>
</dbReference>
<dbReference type="InterPro" id="IPR051605">
    <property type="entry name" value="CstA"/>
</dbReference>
<feature type="domain" description="CstA N-terminal" evidence="10">
    <location>
        <begin position="36"/>
        <end position="614"/>
    </location>
</feature>
<evidence type="ECO:0000256" key="2">
    <source>
        <dbReference type="ARBA" id="ARBA00007755"/>
    </source>
</evidence>
<feature type="transmembrane region" description="Helical" evidence="9">
    <location>
        <begin position="121"/>
        <end position="141"/>
    </location>
</feature>
<protein>
    <submittedName>
        <fullName evidence="11">Carbon starvation CstA family protein</fullName>
    </submittedName>
</protein>
<organism evidence="11 12">
    <name type="scientific">Xenorhabdus aichiensis</name>
    <dbReference type="NCBI Taxonomy" id="3025874"/>
    <lineage>
        <taxon>Bacteria</taxon>
        <taxon>Pseudomonadati</taxon>
        <taxon>Pseudomonadota</taxon>
        <taxon>Gammaproteobacteria</taxon>
        <taxon>Enterobacterales</taxon>
        <taxon>Morganellaceae</taxon>
        <taxon>Xenorhabdus</taxon>
    </lineage>
</organism>
<evidence type="ECO:0000259" key="10">
    <source>
        <dbReference type="Pfam" id="PF02554"/>
    </source>
</evidence>
<proteinExistence type="inferred from homology"/>